<evidence type="ECO:0000259" key="17">
    <source>
        <dbReference type="Pfam" id="PF17944"/>
    </source>
</evidence>
<keyword evidence="7 12" id="KW-0460">Magnesium</keyword>
<keyword evidence="19" id="KW-1185">Reference proteome</keyword>
<gene>
    <name evidence="12" type="primary">speA</name>
    <name evidence="18" type="ORF">SAMN05443545_10424</name>
</gene>
<dbReference type="PANTHER" id="PTHR43295">
    <property type="entry name" value="ARGININE DECARBOXYLASE"/>
    <property type="match status" value="1"/>
</dbReference>
<dbReference type="InterPro" id="IPR000183">
    <property type="entry name" value="Orn/DAP/Arg_de-COase"/>
</dbReference>
<accession>A0A1H2Z4C1</accession>
<dbReference type="NCBIfam" id="NF003763">
    <property type="entry name" value="PRK05354.1"/>
    <property type="match status" value="1"/>
</dbReference>
<comment type="similarity">
    <text evidence="4 12">Belongs to the Orn/Lys/Arg decarboxylase class-II family. SpeA subfamily.</text>
</comment>
<evidence type="ECO:0000256" key="14">
    <source>
        <dbReference type="PIRSR" id="PIRSR600183-50"/>
    </source>
</evidence>
<dbReference type="GO" id="GO:0006527">
    <property type="term" value="P:L-arginine catabolic process"/>
    <property type="evidence" value="ECO:0007669"/>
    <property type="project" value="InterPro"/>
</dbReference>
<dbReference type="RefSeq" id="WP_092569057.1">
    <property type="nucleotide sequence ID" value="NZ_BMXH01000001.1"/>
</dbReference>
<dbReference type="Pfam" id="PF17810">
    <property type="entry name" value="Arg_decarb_HB"/>
    <property type="match status" value="1"/>
</dbReference>
<proteinExistence type="inferred from homology"/>
<dbReference type="PRINTS" id="PR01179">
    <property type="entry name" value="ODADCRBXLASE"/>
</dbReference>
<dbReference type="GO" id="GO:0008792">
    <property type="term" value="F:arginine decarboxylase activity"/>
    <property type="evidence" value="ECO:0007669"/>
    <property type="project" value="UniProtKB-UniRule"/>
</dbReference>
<organism evidence="18 19">
    <name type="scientific">Aidingimonas halophila</name>
    <dbReference type="NCBI Taxonomy" id="574349"/>
    <lineage>
        <taxon>Bacteria</taxon>
        <taxon>Pseudomonadati</taxon>
        <taxon>Pseudomonadota</taxon>
        <taxon>Gammaproteobacteria</taxon>
        <taxon>Oceanospirillales</taxon>
        <taxon>Halomonadaceae</taxon>
        <taxon>Aidingimonas</taxon>
    </lineage>
</organism>
<dbReference type="InterPro" id="IPR040634">
    <property type="entry name" value="Arg_decarb_HB"/>
</dbReference>
<comment type="pathway">
    <text evidence="12">Amine and polyamine biosynthesis; agmatine biosynthesis; agmatine from L-arginine: step 1/1.</text>
</comment>
<protein>
    <recommendedName>
        <fullName evidence="12">Biosynthetic arginine decarboxylase</fullName>
        <shortName evidence="12">ADC</shortName>
        <ecNumber evidence="12">4.1.1.19</ecNumber>
    </recommendedName>
</protein>
<dbReference type="PRINTS" id="PR01180">
    <property type="entry name" value="ARGDCRBXLASE"/>
</dbReference>
<dbReference type="Pfam" id="PF02784">
    <property type="entry name" value="Orn_Arg_deC_N"/>
    <property type="match status" value="1"/>
</dbReference>
<dbReference type="GO" id="GO:0008295">
    <property type="term" value="P:spermidine biosynthetic process"/>
    <property type="evidence" value="ECO:0007669"/>
    <property type="project" value="UniProtKB-UniRule"/>
</dbReference>
<dbReference type="OrthoDB" id="9802658at2"/>
<dbReference type="PROSITE" id="PS00879">
    <property type="entry name" value="ODR_DC_2_2"/>
    <property type="match status" value="1"/>
</dbReference>
<evidence type="ECO:0000256" key="11">
    <source>
        <dbReference type="ARBA" id="ARBA00023239"/>
    </source>
</evidence>
<evidence type="ECO:0000256" key="7">
    <source>
        <dbReference type="ARBA" id="ARBA00022842"/>
    </source>
</evidence>
<dbReference type="UniPathway" id="UPA00186">
    <property type="reaction ID" value="UER00284"/>
</dbReference>
<dbReference type="GO" id="GO:0046872">
    <property type="term" value="F:metal ion binding"/>
    <property type="evidence" value="ECO:0007669"/>
    <property type="project" value="UniProtKB-KW"/>
</dbReference>
<dbReference type="PIRSF" id="PIRSF001336">
    <property type="entry name" value="Arg_decrbxlase"/>
    <property type="match status" value="1"/>
</dbReference>
<feature type="modified residue" description="N6-(pyridoxal phosphate)lysine" evidence="12 13">
    <location>
        <position position="101"/>
    </location>
</feature>
<dbReference type="InterPro" id="IPR022657">
    <property type="entry name" value="De-COase2_CS"/>
</dbReference>
<comment type="catalytic activity">
    <reaction evidence="12">
        <text>L-arginine + H(+) = agmatine + CO2</text>
        <dbReference type="Rhea" id="RHEA:17641"/>
        <dbReference type="ChEBI" id="CHEBI:15378"/>
        <dbReference type="ChEBI" id="CHEBI:16526"/>
        <dbReference type="ChEBI" id="CHEBI:32682"/>
        <dbReference type="ChEBI" id="CHEBI:58145"/>
        <dbReference type="EC" id="4.1.1.19"/>
    </reaction>
</comment>
<dbReference type="PANTHER" id="PTHR43295:SF9">
    <property type="entry name" value="BIOSYNTHETIC ARGININE DECARBOXYLASE"/>
    <property type="match status" value="1"/>
</dbReference>
<comment type="cofactor">
    <cofactor evidence="2 12">
        <name>Mg(2+)</name>
        <dbReference type="ChEBI" id="CHEBI:18420"/>
    </cofactor>
</comment>
<dbReference type="STRING" id="574349.SAMN05443545_10424"/>
<dbReference type="EC" id="4.1.1.19" evidence="12"/>
<reference evidence="18 19" key="1">
    <citation type="submission" date="2016-10" db="EMBL/GenBank/DDBJ databases">
        <authorList>
            <person name="de Groot N.N."/>
        </authorList>
    </citation>
    <scope>NUCLEOTIDE SEQUENCE [LARGE SCALE GENOMIC DNA]</scope>
    <source>
        <strain evidence="18 19">DSM 19219</strain>
    </source>
</reference>
<dbReference type="InterPro" id="IPR002985">
    <property type="entry name" value="Arg_decrbxlase"/>
</dbReference>
<evidence type="ECO:0000256" key="4">
    <source>
        <dbReference type="ARBA" id="ARBA00008357"/>
    </source>
</evidence>
<feature type="domain" description="Arginine decarboxylase helical bundle" evidence="16">
    <location>
        <begin position="373"/>
        <end position="454"/>
    </location>
</feature>
<evidence type="ECO:0000259" key="15">
    <source>
        <dbReference type="Pfam" id="PF02784"/>
    </source>
</evidence>
<comment type="function">
    <text evidence="3 12">Catalyzes the biosynthesis of agmatine from arginine.</text>
</comment>
<evidence type="ECO:0000256" key="12">
    <source>
        <dbReference type="HAMAP-Rule" id="MF_01417"/>
    </source>
</evidence>
<dbReference type="HAMAP" id="MF_01417">
    <property type="entry name" value="SpeA"/>
    <property type="match status" value="1"/>
</dbReference>
<dbReference type="NCBIfam" id="TIGR01273">
    <property type="entry name" value="speA"/>
    <property type="match status" value="1"/>
</dbReference>
<evidence type="ECO:0000313" key="18">
    <source>
        <dbReference type="EMBL" id="SDX11649.1"/>
    </source>
</evidence>
<sequence length="633" mass="70397">MTSPAANARRIYNIDQWGSGYFDVDDDGHALVRPLGSHSDGPAFPLAALTEEVRAANLRLPVLIRFTDILHDRVEQLCAAFDDAMSREGYSGGYSAVYPIKVNQQRRVVEEVLATQERGHDRVGLEAGSKPELLAVLALSGDSPSLIVCNGYKDREYIQLALMGEKLGHRVYLVVEKYSELELILEEASRLAVTPRIGLRARLSSVGRGKWQNTGGEKSKFGLTAVQILKVIERLRETGSLSSLQLIHFHLGSQIANIRDIQRGLRECARFYQSLHELGAPVDTVDVGGGLGVDYEGTSSRNECSINYSMHEYAGKVVSAFRQACDDAKLPYPHVISESGRALTAHHAVLITNVISEERINVHPPEPSVNGDPMVDELWRVYQRLSDMIASRGLLEAYHDLVQAMGELQDRYVMGLTDITARAEGEGVYFAACELLRSLLDPRNRAHREIIDELAEKLADKLFVNFSLFQSMPDVWGIQQIFPVLPLTGLDRTPTRRGIIQDITCDSDGRIDSYVDGQGIESTLPLPEWREGEEKLLGFFLVGAYQEILGDLHNLFGDTDSVDAAIDADGQWRLSHHIHGDTVSDVLDYVNFDANVLRQRLAVQLEKSSLSAHEKQRFLNDLTAGLEGYTYLE</sequence>
<dbReference type="FunFam" id="3.20.20.10:FF:000001">
    <property type="entry name" value="Biosynthetic arginine decarboxylase"/>
    <property type="match status" value="1"/>
</dbReference>
<comment type="cofactor">
    <cofactor evidence="1 12 13">
        <name>pyridoxal 5'-phosphate</name>
        <dbReference type="ChEBI" id="CHEBI:597326"/>
    </cofactor>
</comment>
<dbReference type="EMBL" id="FNNI01000004">
    <property type="protein sequence ID" value="SDX11649.1"/>
    <property type="molecule type" value="Genomic_DNA"/>
</dbReference>
<dbReference type="GO" id="GO:0033388">
    <property type="term" value="P:putrescine biosynthetic process from arginine"/>
    <property type="evidence" value="ECO:0007669"/>
    <property type="project" value="TreeGrafter"/>
</dbReference>
<evidence type="ECO:0000256" key="5">
    <source>
        <dbReference type="ARBA" id="ARBA00022723"/>
    </source>
</evidence>
<feature type="active site" description="Proton donor" evidence="14">
    <location>
        <position position="505"/>
    </location>
</feature>
<evidence type="ECO:0000313" key="19">
    <source>
        <dbReference type="Proteomes" id="UP000198500"/>
    </source>
</evidence>
<evidence type="ECO:0000256" key="8">
    <source>
        <dbReference type="ARBA" id="ARBA00022898"/>
    </source>
</evidence>
<dbReference type="Gene3D" id="3.20.20.10">
    <property type="entry name" value="Alanine racemase"/>
    <property type="match status" value="1"/>
</dbReference>
<feature type="domain" description="Arginine decarboxylase C-terminal helical" evidence="17">
    <location>
        <begin position="583"/>
        <end position="632"/>
    </location>
</feature>
<dbReference type="SUPFAM" id="SSF50621">
    <property type="entry name" value="Alanine racemase C-terminal domain-like"/>
    <property type="match status" value="1"/>
</dbReference>
<feature type="domain" description="Orn/DAP/Arg decarboxylase 2 N-terminal" evidence="15">
    <location>
        <begin position="81"/>
        <end position="345"/>
    </location>
</feature>
<dbReference type="Gene3D" id="1.10.287.3440">
    <property type="match status" value="1"/>
</dbReference>
<feature type="binding site" evidence="12">
    <location>
        <begin position="285"/>
        <end position="295"/>
    </location>
    <ligand>
        <name>substrate</name>
    </ligand>
</feature>
<dbReference type="Proteomes" id="UP000198500">
    <property type="component" value="Unassembled WGS sequence"/>
</dbReference>
<dbReference type="InterPro" id="IPR009006">
    <property type="entry name" value="Ala_racemase/Decarboxylase_C"/>
</dbReference>
<keyword evidence="6 12" id="KW-0210">Decarboxylase</keyword>
<dbReference type="InterPro" id="IPR022644">
    <property type="entry name" value="De-COase2_N"/>
</dbReference>
<dbReference type="AlphaFoldDB" id="A0A1H2Z4C1"/>
<evidence type="ECO:0000256" key="6">
    <source>
        <dbReference type="ARBA" id="ARBA00022793"/>
    </source>
</evidence>
<dbReference type="Gene3D" id="2.40.37.10">
    <property type="entry name" value="Lyase, Ornithine Decarboxylase, Chain A, domain 1"/>
    <property type="match status" value="1"/>
</dbReference>
<keyword evidence="5 12" id="KW-0479">Metal-binding</keyword>
<evidence type="ECO:0000256" key="2">
    <source>
        <dbReference type="ARBA" id="ARBA00001946"/>
    </source>
</evidence>
<dbReference type="Pfam" id="PF17944">
    <property type="entry name" value="Arg_decarbox_C"/>
    <property type="match status" value="1"/>
</dbReference>
<evidence type="ECO:0000256" key="1">
    <source>
        <dbReference type="ARBA" id="ARBA00001933"/>
    </source>
</evidence>
<evidence type="ECO:0000259" key="16">
    <source>
        <dbReference type="Pfam" id="PF17810"/>
    </source>
</evidence>
<evidence type="ECO:0000256" key="10">
    <source>
        <dbReference type="ARBA" id="ARBA00023115"/>
    </source>
</evidence>
<keyword evidence="8 12" id="KW-0663">Pyridoxal phosphate</keyword>
<dbReference type="CDD" id="cd06830">
    <property type="entry name" value="PLPDE_III_ADC"/>
    <property type="match status" value="1"/>
</dbReference>
<keyword evidence="9 12" id="KW-0745">Spermidine biosynthesis</keyword>
<dbReference type="SUPFAM" id="SSF51419">
    <property type="entry name" value="PLP-binding barrel"/>
    <property type="match status" value="1"/>
</dbReference>
<dbReference type="InterPro" id="IPR029066">
    <property type="entry name" value="PLP-binding_barrel"/>
</dbReference>
<evidence type="ECO:0000256" key="9">
    <source>
        <dbReference type="ARBA" id="ARBA00023066"/>
    </source>
</evidence>
<keyword evidence="10 12" id="KW-0620">Polyamine biosynthesis</keyword>
<dbReference type="Gene3D" id="1.20.58.930">
    <property type="match status" value="1"/>
</dbReference>
<evidence type="ECO:0000256" key="3">
    <source>
        <dbReference type="ARBA" id="ARBA00002257"/>
    </source>
</evidence>
<evidence type="ECO:0000256" key="13">
    <source>
        <dbReference type="PIRSR" id="PIRSR001336-50"/>
    </source>
</evidence>
<dbReference type="InterPro" id="IPR041128">
    <property type="entry name" value="Arg_decarbox_C"/>
</dbReference>
<keyword evidence="11 12" id="KW-0456">Lyase</keyword>
<name>A0A1H2Z4C1_9GAMM</name>